<dbReference type="RefSeq" id="WP_177228348.1">
    <property type="nucleotide sequence ID" value="NZ_FOQU01000015.1"/>
</dbReference>
<feature type="domain" description="AB hydrolase-1" evidence="1">
    <location>
        <begin position="20"/>
        <end position="247"/>
    </location>
</feature>
<dbReference type="PANTHER" id="PTHR43798">
    <property type="entry name" value="MONOACYLGLYCEROL LIPASE"/>
    <property type="match status" value="1"/>
</dbReference>
<sequence length="260" mass="27849">MSNYEMEVGCRTYGVGPRKIIVLHSLFSDGTSFAPMLPGFDPEAVSFAFVDARGFGLSAAIGGPYTMSAIAQDALSIADRLGWEQFSVIGHSMGGKAVLRLAIDAPNRVERIIGLGPVWAAPVPFDPAALARFRSSVSSLADREAIIAGSTGGRLPSTWSREIARTSFALSRPEAYTGYLESFAFEDFEDSASALTQPALVIVGAHDAAMLRMAQTGWLAKMRRAKVTTLEQCGHYPHQEAPLLTAALIQQFLFDDGTGT</sequence>
<dbReference type="Proteomes" id="UP000199548">
    <property type="component" value="Unassembled WGS sequence"/>
</dbReference>
<dbReference type="Pfam" id="PF12697">
    <property type="entry name" value="Abhydrolase_6"/>
    <property type="match status" value="1"/>
</dbReference>
<dbReference type="InterPro" id="IPR050266">
    <property type="entry name" value="AB_hydrolase_sf"/>
</dbReference>
<dbReference type="InterPro" id="IPR029058">
    <property type="entry name" value="AB_hydrolase_fold"/>
</dbReference>
<proteinExistence type="predicted"/>
<keyword evidence="3" id="KW-1185">Reference proteome</keyword>
<accession>A0A1I3VXA1</accession>
<evidence type="ECO:0000259" key="1">
    <source>
        <dbReference type="Pfam" id="PF12697"/>
    </source>
</evidence>
<name>A0A1I3VXA1_9BURK</name>
<dbReference type="InterPro" id="IPR000073">
    <property type="entry name" value="AB_hydrolase_1"/>
</dbReference>
<dbReference type="Gene3D" id="3.40.50.1820">
    <property type="entry name" value="alpha/beta hydrolase"/>
    <property type="match status" value="1"/>
</dbReference>
<dbReference type="PRINTS" id="PR00111">
    <property type="entry name" value="ABHYDROLASE"/>
</dbReference>
<evidence type="ECO:0000313" key="2">
    <source>
        <dbReference type="EMBL" id="SFJ99865.1"/>
    </source>
</evidence>
<protein>
    <submittedName>
        <fullName evidence="2">Pimeloyl-ACP methyl ester carboxylesterase</fullName>
    </submittedName>
</protein>
<dbReference type="AlphaFoldDB" id="A0A1I3VXA1"/>
<gene>
    <name evidence="2" type="ORF">SAMN05192543_11530</name>
</gene>
<reference evidence="2 3" key="1">
    <citation type="submission" date="2016-10" db="EMBL/GenBank/DDBJ databases">
        <authorList>
            <person name="de Groot N.N."/>
        </authorList>
    </citation>
    <scope>NUCLEOTIDE SEQUENCE [LARGE SCALE GENOMIC DNA]</scope>
    <source>
        <strain evidence="2 3">LMG 23650</strain>
    </source>
</reference>
<dbReference type="EMBL" id="FOQU01000015">
    <property type="protein sequence ID" value="SFJ99865.1"/>
    <property type="molecule type" value="Genomic_DNA"/>
</dbReference>
<dbReference type="SUPFAM" id="SSF53474">
    <property type="entry name" value="alpha/beta-Hydrolases"/>
    <property type="match status" value="1"/>
</dbReference>
<organism evidence="2 3">
    <name type="scientific">Paraburkholderia megapolitana</name>
    <dbReference type="NCBI Taxonomy" id="420953"/>
    <lineage>
        <taxon>Bacteria</taxon>
        <taxon>Pseudomonadati</taxon>
        <taxon>Pseudomonadota</taxon>
        <taxon>Betaproteobacteria</taxon>
        <taxon>Burkholderiales</taxon>
        <taxon>Burkholderiaceae</taxon>
        <taxon>Paraburkholderia</taxon>
    </lineage>
</organism>
<evidence type="ECO:0000313" key="3">
    <source>
        <dbReference type="Proteomes" id="UP000199548"/>
    </source>
</evidence>
<dbReference type="STRING" id="420953.SAMN05192543_11530"/>